<reference evidence="9" key="1">
    <citation type="submission" date="2018-04" db="EMBL/GenBank/DDBJ databases">
        <title>WGS assembly of Panicum hallii.</title>
        <authorList>
            <person name="Lovell J."/>
            <person name="Jenkins J."/>
            <person name="Lowry D."/>
            <person name="Mamidi S."/>
            <person name="Sreedasyam A."/>
            <person name="Weng X."/>
            <person name="Barry K."/>
            <person name="Bonette J."/>
            <person name="Campitelli B."/>
            <person name="Daum C."/>
            <person name="Gordon S."/>
            <person name="Gould B."/>
            <person name="Lipzen A."/>
            <person name="Macqueen A."/>
            <person name="Palacio-Mejia J."/>
            <person name="Plott C."/>
            <person name="Shakirov E."/>
            <person name="Shu S."/>
            <person name="Yoshinaga Y."/>
            <person name="Zane M."/>
            <person name="Rokhsar D."/>
            <person name="Grimwood J."/>
            <person name="Schmutz J."/>
            <person name="Juenger T."/>
        </authorList>
    </citation>
    <scope>NUCLEOTIDE SEQUENCE [LARGE SCALE GENOMIC DNA]</scope>
    <source>
        <strain evidence="9">FIL2</strain>
    </source>
</reference>
<evidence type="ECO:0000259" key="8">
    <source>
        <dbReference type="Pfam" id="PF20655"/>
    </source>
</evidence>
<gene>
    <name evidence="9" type="ORF">PAHAL_9G212500</name>
</gene>
<dbReference type="EMBL" id="CM008054">
    <property type="protein sequence ID" value="PVH31687.1"/>
    <property type="molecule type" value="Genomic_DNA"/>
</dbReference>
<evidence type="ECO:0000256" key="1">
    <source>
        <dbReference type="ARBA" id="ARBA00004601"/>
    </source>
</evidence>
<keyword evidence="3" id="KW-0813">Transport</keyword>
<evidence type="ECO:0000259" key="7">
    <source>
        <dbReference type="Pfam" id="PF04129"/>
    </source>
</evidence>
<accession>A0A2T8I1Z4</accession>
<feature type="region of interest" description="Disordered" evidence="6">
    <location>
        <begin position="98"/>
        <end position="128"/>
    </location>
</feature>
<evidence type="ECO:0000313" key="9">
    <source>
        <dbReference type="EMBL" id="PVH31687.1"/>
    </source>
</evidence>
<dbReference type="AlphaFoldDB" id="A0A2T8I1Z4"/>
<dbReference type="GO" id="GO:0000938">
    <property type="term" value="C:GARP complex"/>
    <property type="evidence" value="ECO:0007669"/>
    <property type="project" value="TreeGrafter"/>
</dbReference>
<comment type="similarity">
    <text evidence="2">Belongs to the VPS52 family.</text>
</comment>
<dbReference type="PANTHER" id="PTHR14190:SF11">
    <property type="entry name" value="OS10G0488300 PROTEIN"/>
    <property type="match status" value="1"/>
</dbReference>
<keyword evidence="5" id="KW-0333">Golgi apparatus</keyword>
<dbReference type="GO" id="GO:0005829">
    <property type="term" value="C:cytosol"/>
    <property type="evidence" value="ECO:0007669"/>
    <property type="project" value="GOC"/>
</dbReference>
<evidence type="ECO:0008006" key="10">
    <source>
        <dbReference type="Google" id="ProtNLM"/>
    </source>
</evidence>
<dbReference type="Gramene" id="PVH31687">
    <property type="protein sequence ID" value="PVH31687"/>
    <property type="gene ID" value="PAHAL_9G212500"/>
</dbReference>
<dbReference type="GO" id="GO:0032456">
    <property type="term" value="P:endocytic recycling"/>
    <property type="evidence" value="ECO:0007669"/>
    <property type="project" value="TreeGrafter"/>
</dbReference>
<sequence>MCRFVDWPRFIKREYQIYLNPWECAENNVPWRAKSPDMLCLACDLYVRPPLHLPFSVLWTAAPAHSRLARLRYVKERCMYLGSYMYCATFSPPASLQSAPATRPLKSKNRRPASRSVQNALPRPRARARIGSRPAHPISLASRWREERAARSRQQPGPRLAVVRRTTGVISVTPMAWAPEQRIVEHFGRFLCFDEDSESEDISLDELEEELEEHKDYDVLITILRNGEKQRGLATLVEGNLGHIEESLIEDYIEDNDNLALLHDQIHECDIILSQIGSLLSGFQAHIGSISSEIRSLQVKSLDISVQLKNRKLVETKLAGFVEEIIAPPGLVDILVSGEVNDGYARSLEILSKKLKFVQVNPLINASKALNDITQELERLRQKALSKVSSHIIEIFFAMRKPGTNIQILQQNLLQKHRYLVVFLKEHGSETYGDLCASYVNTMNKVLSTYFRVYVEALERLKLDIGASSDLSGHYTSITDIITRGREHLRDHRFMFSLGERANILKEIDQPGLVPQVNSHKYPYEVIFRSIEKLLMDTASSEYLFIEAFFGEESLFYQVFEGPFAVIDHHLDLTLPKCHDAVCLMLMICITRKHQLVMSNRQLPCLENYFDKAVMYLWPRFKLVFDMYLRSSYQCDAKTLWIDGTHPHHIVRCYVEFTASLVQLNAECGDGQLDMNLERLRSAIDGLLVRLAQNFTTPKLQHLFVLNNYDMAISVMKEAGDEAKNLQRYFEDKLESNMMAFVDDLLMEHFSDLLRFVRSRVSEDLLFYTEHANIDELEPVVKNFAMKWRSALEIMHNEVVTSCSNLLSGMAILKAAMAQLLNDYNRLSECVKKIPAGSALNRHLVSITSISYEIRKYSRAL</sequence>
<dbReference type="Pfam" id="PF20655">
    <property type="entry name" value="Vps52_C"/>
    <property type="match status" value="1"/>
</dbReference>
<evidence type="ECO:0000256" key="3">
    <source>
        <dbReference type="ARBA" id="ARBA00022448"/>
    </source>
</evidence>
<evidence type="ECO:0000256" key="4">
    <source>
        <dbReference type="ARBA" id="ARBA00022927"/>
    </source>
</evidence>
<dbReference type="InterPro" id="IPR007258">
    <property type="entry name" value="Vps52"/>
</dbReference>
<comment type="subcellular location">
    <subcellularLocation>
        <location evidence="1">Golgi apparatus</location>
        <location evidence="1">trans-Golgi network</location>
    </subcellularLocation>
</comment>
<evidence type="ECO:0000256" key="2">
    <source>
        <dbReference type="ARBA" id="ARBA00008180"/>
    </source>
</evidence>
<dbReference type="GO" id="GO:0015031">
    <property type="term" value="P:protein transport"/>
    <property type="evidence" value="ECO:0007669"/>
    <property type="project" value="UniProtKB-KW"/>
</dbReference>
<organism evidence="9">
    <name type="scientific">Panicum hallii</name>
    <dbReference type="NCBI Taxonomy" id="206008"/>
    <lineage>
        <taxon>Eukaryota</taxon>
        <taxon>Viridiplantae</taxon>
        <taxon>Streptophyta</taxon>
        <taxon>Embryophyta</taxon>
        <taxon>Tracheophyta</taxon>
        <taxon>Spermatophyta</taxon>
        <taxon>Magnoliopsida</taxon>
        <taxon>Liliopsida</taxon>
        <taxon>Poales</taxon>
        <taxon>Poaceae</taxon>
        <taxon>PACMAD clade</taxon>
        <taxon>Panicoideae</taxon>
        <taxon>Panicodae</taxon>
        <taxon>Paniceae</taxon>
        <taxon>Panicinae</taxon>
        <taxon>Panicum</taxon>
        <taxon>Panicum sect. Panicum</taxon>
    </lineage>
</organism>
<keyword evidence="4" id="KW-0653">Protein transport</keyword>
<evidence type="ECO:0000256" key="6">
    <source>
        <dbReference type="SAM" id="MobiDB-lite"/>
    </source>
</evidence>
<dbReference type="InterPro" id="IPR048319">
    <property type="entry name" value="Vps52_CC"/>
</dbReference>
<dbReference type="GO" id="GO:0006896">
    <property type="term" value="P:Golgi to vacuole transport"/>
    <property type="evidence" value="ECO:0007669"/>
    <property type="project" value="TreeGrafter"/>
</dbReference>
<name>A0A2T8I1Z4_9POAL</name>
<feature type="domain" description="Vps52 coiled-coil" evidence="7">
    <location>
        <begin position="251"/>
        <end position="424"/>
    </location>
</feature>
<dbReference type="Proteomes" id="UP000243499">
    <property type="component" value="Chromosome 9"/>
</dbReference>
<dbReference type="InterPro" id="IPR048361">
    <property type="entry name" value="Vps52_C"/>
</dbReference>
<feature type="domain" description="Vps52 C-terminal" evidence="8">
    <location>
        <begin position="441"/>
        <end position="741"/>
    </location>
</feature>
<dbReference type="GO" id="GO:0042147">
    <property type="term" value="P:retrograde transport, endosome to Golgi"/>
    <property type="evidence" value="ECO:0007669"/>
    <property type="project" value="TreeGrafter"/>
</dbReference>
<dbReference type="GO" id="GO:0019905">
    <property type="term" value="F:syntaxin binding"/>
    <property type="evidence" value="ECO:0007669"/>
    <property type="project" value="TreeGrafter"/>
</dbReference>
<evidence type="ECO:0000256" key="5">
    <source>
        <dbReference type="ARBA" id="ARBA00023034"/>
    </source>
</evidence>
<dbReference type="Pfam" id="PF04129">
    <property type="entry name" value="Vps52_CC"/>
    <property type="match status" value="1"/>
</dbReference>
<proteinExistence type="inferred from homology"/>
<protein>
    <recommendedName>
        <fullName evidence="10">Vacuolar protein sorting-associated protein 52 A</fullName>
    </recommendedName>
</protein>
<dbReference type="PANTHER" id="PTHR14190">
    <property type="entry name" value="SUPPRESSOR OF ACTIN MUTATIONS 2/VACUOLAR PROTEIN SORTING 52"/>
    <property type="match status" value="1"/>
</dbReference>